<evidence type="ECO:0008006" key="3">
    <source>
        <dbReference type="Google" id="ProtNLM"/>
    </source>
</evidence>
<sequence length="104" mass="12260">MNIMNIIFNPQKLSLSDRFRQRIQTKFDQGLGKLLTNYQEDLKIASLAIEKVTRSGYEIKFDMNLPGCPINIRDTHRVLMDGVIRVRNQAKRQVKKYLEKMRGY</sequence>
<dbReference type="InterPro" id="IPR036567">
    <property type="entry name" value="RHF-like"/>
</dbReference>
<dbReference type="AlphaFoldDB" id="A0A0G1KUR5"/>
<dbReference type="Proteomes" id="UP000034006">
    <property type="component" value="Unassembled WGS sequence"/>
</dbReference>
<dbReference type="Gene3D" id="3.30.160.100">
    <property type="entry name" value="Ribosome hibernation promotion factor-like"/>
    <property type="match status" value="1"/>
</dbReference>
<comment type="caution">
    <text evidence="1">The sequence shown here is derived from an EMBL/GenBank/DDBJ whole genome shotgun (WGS) entry which is preliminary data.</text>
</comment>
<reference evidence="1 2" key="1">
    <citation type="journal article" date="2015" name="Nature">
        <title>rRNA introns, odd ribosomes, and small enigmatic genomes across a large radiation of phyla.</title>
        <authorList>
            <person name="Brown C.T."/>
            <person name="Hug L.A."/>
            <person name="Thomas B.C."/>
            <person name="Sharon I."/>
            <person name="Castelle C.J."/>
            <person name="Singh A."/>
            <person name="Wilkins M.J."/>
            <person name="Williams K.H."/>
            <person name="Banfield J.F."/>
        </authorList>
    </citation>
    <scope>NUCLEOTIDE SEQUENCE [LARGE SCALE GENOMIC DNA]</scope>
</reference>
<name>A0A0G1KUR5_9BACT</name>
<evidence type="ECO:0000313" key="2">
    <source>
        <dbReference type="Proteomes" id="UP000034006"/>
    </source>
</evidence>
<accession>A0A0G1KUR5</accession>
<organism evidence="1 2">
    <name type="scientific">Candidatus Collierbacteria bacterium GW2011_GWB2_44_22</name>
    <dbReference type="NCBI Taxonomy" id="1618387"/>
    <lineage>
        <taxon>Bacteria</taxon>
        <taxon>Candidatus Collieribacteriota</taxon>
    </lineage>
</organism>
<proteinExistence type="predicted"/>
<gene>
    <name evidence="1" type="ORF">UW44_C0010G0057</name>
</gene>
<protein>
    <recommendedName>
        <fullName evidence="3">Ribosomal subunit interface protein</fullName>
    </recommendedName>
</protein>
<dbReference type="EMBL" id="LCIH01000010">
    <property type="protein sequence ID" value="KKT51619.1"/>
    <property type="molecule type" value="Genomic_DNA"/>
</dbReference>
<evidence type="ECO:0000313" key="1">
    <source>
        <dbReference type="EMBL" id="KKT51619.1"/>
    </source>
</evidence>
<dbReference type="SUPFAM" id="SSF69754">
    <property type="entry name" value="Ribosome binding protein Y (YfiA homologue)"/>
    <property type="match status" value="1"/>
</dbReference>